<organism evidence="6 7">
    <name type="scientific">Nocardia aurea</name>
    <dbReference type="NCBI Taxonomy" id="2144174"/>
    <lineage>
        <taxon>Bacteria</taxon>
        <taxon>Bacillati</taxon>
        <taxon>Actinomycetota</taxon>
        <taxon>Actinomycetes</taxon>
        <taxon>Mycobacteriales</taxon>
        <taxon>Nocardiaceae</taxon>
        <taxon>Nocardia</taxon>
    </lineage>
</organism>
<dbReference type="GO" id="GO:0005524">
    <property type="term" value="F:ATP binding"/>
    <property type="evidence" value="ECO:0007669"/>
    <property type="project" value="UniProtKB-KW"/>
</dbReference>
<evidence type="ECO:0000256" key="1">
    <source>
        <dbReference type="ARBA" id="ARBA00005417"/>
    </source>
</evidence>
<dbReference type="PROSITE" id="PS00211">
    <property type="entry name" value="ABC_TRANSPORTER_1"/>
    <property type="match status" value="1"/>
</dbReference>
<evidence type="ECO:0000313" key="7">
    <source>
        <dbReference type="Proteomes" id="UP001551695"/>
    </source>
</evidence>
<dbReference type="SUPFAM" id="SSF52540">
    <property type="entry name" value="P-loop containing nucleoside triphosphate hydrolases"/>
    <property type="match status" value="1"/>
</dbReference>
<evidence type="ECO:0000256" key="3">
    <source>
        <dbReference type="ARBA" id="ARBA00022741"/>
    </source>
</evidence>
<keyword evidence="7" id="KW-1185">Reference proteome</keyword>
<dbReference type="PANTHER" id="PTHR43335">
    <property type="entry name" value="ABC TRANSPORTER, ATP-BINDING PROTEIN"/>
    <property type="match status" value="1"/>
</dbReference>
<sequence length="302" mass="32035">MIEATNLTKVFGGAAAVSGVTFRVGPGRVTGFLGPNGSGKSTTMRMMLDLDRPTAGTVRVGGRRYRELRHPLRTVGALLDAGAVHDGRTARAHLVMLAHSNAIRARRVDEVLELVGLSSVARRRVGGFSLGMRQRLGIAAALLGDPGILILDEPMNGLDTEGIRWLRALLHEMAAQGRTVLVAGHVMSEMQSSADHLLVIGAGRLLADEPTADFLARHSPHTVRLRSLADDRLTAALIVDGATVERDGDGLLVHGLPVATIGARAVELGVVVTELTTVPVTLEDVYTEMVAAHGQYRHGEVA</sequence>
<dbReference type="InterPro" id="IPR003593">
    <property type="entry name" value="AAA+_ATPase"/>
</dbReference>
<keyword evidence="2" id="KW-0813">Transport</keyword>
<protein>
    <submittedName>
        <fullName evidence="6">ATP-binding cassette domain-containing protein</fullName>
    </submittedName>
</protein>
<dbReference type="InterPro" id="IPR003439">
    <property type="entry name" value="ABC_transporter-like_ATP-bd"/>
</dbReference>
<dbReference type="InterPro" id="IPR017871">
    <property type="entry name" value="ABC_transporter-like_CS"/>
</dbReference>
<comment type="caution">
    <text evidence="6">The sequence shown here is derived from an EMBL/GenBank/DDBJ whole genome shotgun (WGS) entry which is preliminary data.</text>
</comment>
<accession>A0ABV3FQU8</accession>
<keyword evidence="4 6" id="KW-0067">ATP-binding</keyword>
<evidence type="ECO:0000256" key="2">
    <source>
        <dbReference type="ARBA" id="ARBA00022448"/>
    </source>
</evidence>
<reference evidence="6 7" key="1">
    <citation type="submission" date="2024-06" db="EMBL/GenBank/DDBJ databases">
        <title>The Natural Products Discovery Center: Release of the First 8490 Sequenced Strains for Exploring Actinobacteria Biosynthetic Diversity.</title>
        <authorList>
            <person name="Kalkreuter E."/>
            <person name="Kautsar S.A."/>
            <person name="Yang D."/>
            <person name="Bader C.D."/>
            <person name="Teijaro C.N."/>
            <person name="Fluegel L."/>
            <person name="Davis C.M."/>
            <person name="Simpson J.R."/>
            <person name="Lauterbach L."/>
            <person name="Steele A.D."/>
            <person name="Gui C."/>
            <person name="Meng S."/>
            <person name="Li G."/>
            <person name="Viehrig K."/>
            <person name="Ye F."/>
            <person name="Su P."/>
            <person name="Kiefer A.F."/>
            <person name="Nichols A."/>
            <person name="Cepeda A.J."/>
            <person name="Yan W."/>
            <person name="Fan B."/>
            <person name="Jiang Y."/>
            <person name="Adhikari A."/>
            <person name="Zheng C.-J."/>
            <person name="Schuster L."/>
            <person name="Cowan T.M."/>
            <person name="Smanski M.J."/>
            <person name="Chevrette M.G."/>
            <person name="De Carvalho L.P.S."/>
            <person name="Shen B."/>
        </authorList>
    </citation>
    <scope>NUCLEOTIDE SEQUENCE [LARGE SCALE GENOMIC DNA]</scope>
    <source>
        <strain evidence="6 7">NPDC050403</strain>
    </source>
</reference>
<dbReference type="PROSITE" id="PS50893">
    <property type="entry name" value="ABC_TRANSPORTER_2"/>
    <property type="match status" value="1"/>
</dbReference>
<proteinExistence type="inferred from homology"/>
<dbReference type="EMBL" id="JBFAKC010000004">
    <property type="protein sequence ID" value="MEV0707787.1"/>
    <property type="molecule type" value="Genomic_DNA"/>
</dbReference>
<feature type="domain" description="ABC transporter" evidence="5">
    <location>
        <begin position="2"/>
        <end position="227"/>
    </location>
</feature>
<comment type="similarity">
    <text evidence="1">Belongs to the ABC transporter superfamily.</text>
</comment>
<dbReference type="Gene3D" id="3.40.50.300">
    <property type="entry name" value="P-loop containing nucleotide triphosphate hydrolases"/>
    <property type="match status" value="1"/>
</dbReference>
<dbReference type="InterPro" id="IPR027417">
    <property type="entry name" value="P-loop_NTPase"/>
</dbReference>
<evidence type="ECO:0000313" key="6">
    <source>
        <dbReference type="EMBL" id="MEV0707787.1"/>
    </source>
</evidence>
<evidence type="ECO:0000256" key="4">
    <source>
        <dbReference type="ARBA" id="ARBA00022840"/>
    </source>
</evidence>
<gene>
    <name evidence="6" type="ORF">AB0I48_09510</name>
</gene>
<dbReference type="Proteomes" id="UP001551695">
    <property type="component" value="Unassembled WGS sequence"/>
</dbReference>
<evidence type="ECO:0000259" key="5">
    <source>
        <dbReference type="PROSITE" id="PS50893"/>
    </source>
</evidence>
<dbReference type="RefSeq" id="WP_357781835.1">
    <property type="nucleotide sequence ID" value="NZ_JBFAKC010000004.1"/>
</dbReference>
<dbReference type="SMART" id="SM00382">
    <property type="entry name" value="AAA"/>
    <property type="match status" value="1"/>
</dbReference>
<name>A0ABV3FQU8_9NOCA</name>
<dbReference type="PANTHER" id="PTHR43335:SF4">
    <property type="entry name" value="ABC TRANSPORTER, ATP-BINDING PROTEIN"/>
    <property type="match status" value="1"/>
</dbReference>
<dbReference type="Pfam" id="PF00005">
    <property type="entry name" value="ABC_tran"/>
    <property type="match status" value="1"/>
</dbReference>
<keyword evidence="3" id="KW-0547">Nucleotide-binding</keyword>